<sequence>MKIFNFSFLVLLYCYLTSSGATGKNLCTSANFQTVGRVVHGEARGESFTGQLAVAYTIVNRVNHGGYPNTLNKVVYQRYSGGYQYNTLSEPRHDRAWATSKANNDATYRRAILAAKDALCGYRSDPTGCATDYCAYDPCSATRSNRYWDVYNKRKIGNHWFVCRSPK</sequence>
<dbReference type="Proteomes" id="UP000085678">
    <property type="component" value="Unplaced"/>
</dbReference>
<reference evidence="4" key="1">
    <citation type="submission" date="2025-08" db="UniProtKB">
        <authorList>
            <consortium name="RefSeq"/>
        </authorList>
    </citation>
    <scope>IDENTIFICATION</scope>
    <source>
        <tissue evidence="4">Gonads</tissue>
    </source>
</reference>
<organism evidence="3 4">
    <name type="scientific">Lingula anatina</name>
    <name type="common">Brachiopod</name>
    <name type="synonym">Lingula unguis</name>
    <dbReference type="NCBI Taxonomy" id="7574"/>
    <lineage>
        <taxon>Eukaryota</taxon>
        <taxon>Metazoa</taxon>
        <taxon>Spiralia</taxon>
        <taxon>Lophotrochozoa</taxon>
        <taxon>Brachiopoda</taxon>
        <taxon>Linguliformea</taxon>
        <taxon>Lingulata</taxon>
        <taxon>Lingulida</taxon>
        <taxon>Linguloidea</taxon>
        <taxon>Lingulidae</taxon>
        <taxon>Lingula</taxon>
    </lineage>
</organism>
<evidence type="ECO:0000256" key="1">
    <source>
        <dbReference type="SAM" id="SignalP"/>
    </source>
</evidence>
<feature type="signal peptide" evidence="1">
    <location>
        <begin position="1"/>
        <end position="23"/>
    </location>
</feature>
<dbReference type="InParanoid" id="A0A1S3HDJ8"/>
<dbReference type="GO" id="GO:0016787">
    <property type="term" value="F:hydrolase activity"/>
    <property type="evidence" value="ECO:0007669"/>
    <property type="project" value="InterPro"/>
</dbReference>
<evidence type="ECO:0000259" key="2">
    <source>
        <dbReference type="Pfam" id="PF07486"/>
    </source>
</evidence>
<name>A0A1S3HDJ8_LINAN</name>
<protein>
    <submittedName>
        <fullName evidence="4">Uncharacterized protein LOC106153685</fullName>
    </submittedName>
</protein>
<dbReference type="AlphaFoldDB" id="A0A1S3HDJ8"/>
<gene>
    <name evidence="4" type="primary">LOC106153685</name>
</gene>
<evidence type="ECO:0000313" key="4">
    <source>
        <dbReference type="RefSeq" id="XP_013383169.1"/>
    </source>
</evidence>
<dbReference type="RefSeq" id="XP_013383169.1">
    <property type="nucleotide sequence ID" value="XM_013527715.2"/>
</dbReference>
<dbReference type="OrthoDB" id="6101100at2759"/>
<accession>A0A1S3HDJ8</accession>
<evidence type="ECO:0000313" key="3">
    <source>
        <dbReference type="Proteomes" id="UP000085678"/>
    </source>
</evidence>
<dbReference type="Gene3D" id="1.10.10.2520">
    <property type="entry name" value="Cell wall hydrolase SleB, domain 1"/>
    <property type="match status" value="1"/>
</dbReference>
<dbReference type="GeneID" id="106153685"/>
<keyword evidence="1" id="KW-0732">Signal</keyword>
<feature type="chain" id="PRO_5010386961" evidence="1">
    <location>
        <begin position="24"/>
        <end position="167"/>
    </location>
</feature>
<dbReference type="InterPro" id="IPR011105">
    <property type="entry name" value="Cell_wall_hydrolase_SleB"/>
</dbReference>
<feature type="domain" description="Cell wall hydrolase SleB" evidence="2">
    <location>
        <begin position="45"/>
        <end position="162"/>
    </location>
</feature>
<dbReference type="KEGG" id="lak:106153685"/>
<keyword evidence="3" id="KW-1185">Reference proteome</keyword>
<dbReference type="Pfam" id="PF07486">
    <property type="entry name" value="Hydrolase_2"/>
    <property type="match status" value="1"/>
</dbReference>
<proteinExistence type="predicted"/>
<dbReference type="InterPro" id="IPR042047">
    <property type="entry name" value="SleB_dom1"/>
</dbReference>